<dbReference type="SMART" id="SM00850">
    <property type="entry name" value="LytTR"/>
    <property type="match status" value="1"/>
</dbReference>
<evidence type="ECO:0000313" key="3">
    <source>
        <dbReference type="Proteomes" id="UP000886740"/>
    </source>
</evidence>
<dbReference type="Pfam" id="PF04397">
    <property type="entry name" value="LytTR"/>
    <property type="match status" value="1"/>
</dbReference>
<dbReference type="EMBL" id="DXEL01000087">
    <property type="protein sequence ID" value="HIX75936.1"/>
    <property type="molecule type" value="Genomic_DNA"/>
</dbReference>
<dbReference type="GO" id="GO:0003677">
    <property type="term" value="F:DNA binding"/>
    <property type="evidence" value="ECO:0007669"/>
    <property type="project" value="UniProtKB-KW"/>
</dbReference>
<dbReference type="PROSITE" id="PS50930">
    <property type="entry name" value="HTH_LYTTR"/>
    <property type="match status" value="1"/>
</dbReference>
<feature type="domain" description="HTH LytTR-type" evidence="1">
    <location>
        <begin position="1"/>
        <end position="79"/>
    </location>
</feature>
<reference evidence="2" key="1">
    <citation type="journal article" date="2021" name="PeerJ">
        <title>Extensive microbial diversity within the chicken gut microbiome revealed by metagenomics and culture.</title>
        <authorList>
            <person name="Gilroy R."/>
            <person name="Ravi A."/>
            <person name="Getino M."/>
            <person name="Pursley I."/>
            <person name="Horton D.L."/>
            <person name="Alikhan N.F."/>
            <person name="Baker D."/>
            <person name="Gharbi K."/>
            <person name="Hall N."/>
            <person name="Watson M."/>
            <person name="Adriaenssens E.M."/>
            <person name="Foster-Nyarko E."/>
            <person name="Jarju S."/>
            <person name="Secka A."/>
            <person name="Antonio M."/>
            <person name="Oren A."/>
            <person name="Chaudhuri R.R."/>
            <person name="La Ragione R."/>
            <person name="Hildebrand F."/>
            <person name="Pallen M.J."/>
        </authorList>
    </citation>
    <scope>NUCLEOTIDE SEQUENCE</scope>
    <source>
        <strain evidence="2">ChiGjej6B6-14162</strain>
    </source>
</reference>
<accession>A0A9D1XB73</accession>
<evidence type="ECO:0000259" key="1">
    <source>
        <dbReference type="PROSITE" id="PS50930"/>
    </source>
</evidence>
<dbReference type="AlphaFoldDB" id="A0A9D1XB73"/>
<organism evidence="2 3">
    <name type="scientific">Candidatus Parabacteroides intestinipullorum</name>
    <dbReference type="NCBI Taxonomy" id="2838723"/>
    <lineage>
        <taxon>Bacteria</taxon>
        <taxon>Pseudomonadati</taxon>
        <taxon>Bacteroidota</taxon>
        <taxon>Bacteroidia</taxon>
        <taxon>Bacteroidales</taxon>
        <taxon>Tannerellaceae</taxon>
        <taxon>Parabacteroides</taxon>
    </lineage>
</organism>
<protein>
    <submittedName>
        <fullName evidence="2">LytTR family transcriptional regulator DNA-binding domain-containing protein</fullName>
    </submittedName>
</protein>
<reference evidence="2" key="2">
    <citation type="submission" date="2021-04" db="EMBL/GenBank/DDBJ databases">
        <authorList>
            <person name="Gilroy R."/>
        </authorList>
    </citation>
    <scope>NUCLEOTIDE SEQUENCE</scope>
    <source>
        <strain evidence="2">ChiGjej6B6-14162</strain>
    </source>
</reference>
<comment type="caution">
    <text evidence="2">The sequence shown here is derived from an EMBL/GenBank/DDBJ whole genome shotgun (WGS) entry which is preliminary data.</text>
</comment>
<gene>
    <name evidence="2" type="ORF">H9977_13030</name>
</gene>
<name>A0A9D1XB73_9BACT</name>
<dbReference type="Proteomes" id="UP000886740">
    <property type="component" value="Unassembled WGS sequence"/>
</dbReference>
<evidence type="ECO:0000313" key="2">
    <source>
        <dbReference type="EMBL" id="HIX75936.1"/>
    </source>
</evidence>
<keyword evidence="2" id="KW-0238">DNA-binding</keyword>
<proteinExistence type="predicted"/>
<dbReference type="InterPro" id="IPR007492">
    <property type="entry name" value="LytTR_DNA-bd_dom"/>
</dbReference>
<sequence>MSEYVRIYVQGEEKPVITFVRLQKLQERLPDHFKRVHKSYIVNLKKVLEVSRQRIIFDKKTYIPIGDSYKEEFMKYISQKSIFL</sequence>
<dbReference type="Gene3D" id="2.40.50.1020">
    <property type="entry name" value="LytTr DNA-binding domain"/>
    <property type="match status" value="1"/>
</dbReference>